<accession>A0A1M7P8Q4</accession>
<dbReference type="AlphaFoldDB" id="A0A1M7P8Q4"/>
<proteinExistence type="predicted"/>
<dbReference type="Proteomes" id="UP000186002">
    <property type="component" value="Unassembled WGS sequence"/>
</dbReference>
<keyword evidence="1" id="KW-0812">Transmembrane</keyword>
<reference evidence="2 3" key="1">
    <citation type="submission" date="2016-11" db="EMBL/GenBank/DDBJ databases">
        <authorList>
            <person name="Jaros S."/>
            <person name="Januszkiewicz K."/>
            <person name="Wedrychowicz H."/>
        </authorList>
    </citation>
    <scope>NUCLEOTIDE SEQUENCE [LARGE SCALE GENOMIC DNA]</scope>
    <source>
        <strain evidence="2 3">DSM 22153</strain>
    </source>
</reference>
<organism evidence="2 3">
    <name type="scientific">Roseibium suaedae</name>
    <dbReference type="NCBI Taxonomy" id="735517"/>
    <lineage>
        <taxon>Bacteria</taxon>
        <taxon>Pseudomonadati</taxon>
        <taxon>Pseudomonadota</taxon>
        <taxon>Alphaproteobacteria</taxon>
        <taxon>Hyphomicrobiales</taxon>
        <taxon>Stappiaceae</taxon>
        <taxon>Roseibium</taxon>
    </lineage>
</organism>
<keyword evidence="1" id="KW-0472">Membrane</keyword>
<feature type="transmembrane region" description="Helical" evidence="1">
    <location>
        <begin position="64"/>
        <end position="86"/>
    </location>
</feature>
<evidence type="ECO:0000313" key="2">
    <source>
        <dbReference type="EMBL" id="SHN13119.1"/>
    </source>
</evidence>
<evidence type="ECO:0000256" key="1">
    <source>
        <dbReference type="SAM" id="Phobius"/>
    </source>
</evidence>
<sequence>MPCFCSVPADTARNMFVPGIVPVFPTIPISMKLALALPALAPANRLDMQIAAGMNPVTLPSMEFSGGGPMVALSMMLSLISGNFVLDELPMLEMQMNQAADSLVRNVWPRLGWLTTLKIQPLVNYAIIARLVIDLQALGIDPIAVASFPAEPPSSGFGASFTPALTRPQLVMARFLGGLPNLLAMTEALKLPPLGEPGSLSAMENVMMGLASLTPPNLVIPMPILRKLALVLDSLHVINEAFGEDAFSPPVIASVERMLTMWSQFSIPFPIPVGAMQLNNLLLTLPTLEDIKLGESIAGGSSFAMAMTQFKPPKLAIMPFLSVVMALRGSLQVALDMEPFDMCSLCPCA</sequence>
<evidence type="ECO:0000313" key="3">
    <source>
        <dbReference type="Proteomes" id="UP000186002"/>
    </source>
</evidence>
<keyword evidence="1" id="KW-1133">Transmembrane helix</keyword>
<gene>
    <name evidence="2" type="ORF">SAMN05444272_4215</name>
</gene>
<name>A0A1M7P8Q4_9HYPH</name>
<dbReference type="OrthoDB" id="7831830at2"/>
<dbReference type="EMBL" id="FRBW01000006">
    <property type="protein sequence ID" value="SHN13119.1"/>
    <property type="molecule type" value="Genomic_DNA"/>
</dbReference>
<dbReference type="STRING" id="735517.SAMN05444272_4215"/>
<dbReference type="RefSeq" id="WP_139251238.1">
    <property type="nucleotide sequence ID" value="NZ_FRBW01000006.1"/>
</dbReference>
<protein>
    <submittedName>
        <fullName evidence="2">Uncharacterized protein</fullName>
    </submittedName>
</protein>
<keyword evidence="3" id="KW-1185">Reference proteome</keyword>